<sequence length="54" mass="5744">MVVPTRFAVRNAGKASQSGSEPERDRAGVVQKPARTVQNARSNHANVDPKEGTA</sequence>
<evidence type="ECO:0000313" key="3">
    <source>
        <dbReference type="Proteomes" id="UP000503447"/>
    </source>
</evidence>
<feature type="compositionally biased region" description="Polar residues" evidence="1">
    <location>
        <begin position="36"/>
        <end position="45"/>
    </location>
</feature>
<organism evidence="2 3">
    <name type="scientific">Frigoriglobus tundricola</name>
    <dbReference type="NCBI Taxonomy" id="2774151"/>
    <lineage>
        <taxon>Bacteria</taxon>
        <taxon>Pseudomonadati</taxon>
        <taxon>Planctomycetota</taxon>
        <taxon>Planctomycetia</taxon>
        <taxon>Gemmatales</taxon>
        <taxon>Gemmataceae</taxon>
        <taxon>Frigoriglobus</taxon>
    </lineage>
</organism>
<dbReference type="KEGG" id="ftj:FTUN_8250"/>
<name>A0A6M5Z2I6_9BACT</name>
<keyword evidence="3" id="KW-1185">Reference proteome</keyword>
<feature type="region of interest" description="Disordered" evidence="1">
    <location>
        <begin position="1"/>
        <end position="54"/>
    </location>
</feature>
<protein>
    <submittedName>
        <fullName evidence="2">Uncharacterized protein</fullName>
    </submittedName>
</protein>
<evidence type="ECO:0000256" key="1">
    <source>
        <dbReference type="SAM" id="MobiDB-lite"/>
    </source>
</evidence>
<evidence type="ECO:0000313" key="2">
    <source>
        <dbReference type="EMBL" id="QJX00618.1"/>
    </source>
</evidence>
<proteinExistence type="predicted"/>
<dbReference type="AlphaFoldDB" id="A0A6M5Z2I6"/>
<accession>A0A6M5Z2I6</accession>
<gene>
    <name evidence="2" type="ORF">FTUN_8250</name>
</gene>
<dbReference type="Proteomes" id="UP000503447">
    <property type="component" value="Chromosome"/>
</dbReference>
<reference evidence="3" key="1">
    <citation type="submission" date="2020-05" db="EMBL/GenBank/DDBJ databases">
        <title>Frigoriglobus tundricola gen. nov., sp. nov., a psychrotolerant cellulolytic planctomycete of the family Gemmataceae with two divergent copies of 16S rRNA gene.</title>
        <authorList>
            <person name="Kulichevskaya I.S."/>
            <person name="Ivanova A.A."/>
            <person name="Naumoff D.G."/>
            <person name="Beletsky A.V."/>
            <person name="Rijpstra W.I.C."/>
            <person name="Sinninghe Damste J.S."/>
            <person name="Mardanov A.V."/>
            <person name="Ravin N.V."/>
            <person name="Dedysh S.N."/>
        </authorList>
    </citation>
    <scope>NUCLEOTIDE SEQUENCE [LARGE SCALE GENOMIC DNA]</scope>
    <source>
        <strain evidence="3">PL17</strain>
    </source>
</reference>
<dbReference type="EMBL" id="CP053452">
    <property type="protein sequence ID" value="QJX00618.1"/>
    <property type="molecule type" value="Genomic_DNA"/>
</dbReference>